<keyword evidence="1" id="KW-0969">Cilium</keyword>
<dbReference type="PANTHER" id="PTHR42200">
    <property type="entry name" value="ARCHAEAL FLAGELLA-RELATED PROTEIN F-RELATED"/>
    <property type="match status" value="1"/>
</dbReference>
<dbReference type="Proteomes" id="UP000198848">
    <property type="component" value="Unassembled WGS sequence"/>
</dbReference>
<dbReference type="RefSeq" id="WP_090384864.1">
    <property type="nucleotide sequence ID" value="NZ_FNLC01000005.1"/>
</dbReference>
<dbReference type="PANTHER" id="PTHR42200:SF2">
    <property type="entry name" value="ARCHAEAL FLAGELLA-RELATED PROTEIN F"/>
    <property type="match status" value="1"/>
</dbReference>
<keyword evidence="1" id="KW-0966">Cell projection</keyword>
<accession>A0A1H1IM44</accession>
<protein>
    <submittedName>
        <fullName evidence="1">Flagellar protein FlaF</fullName>
    </submittedName>
</protein>
<organism evidence="1 2">
    <name type="scientific">Natronobacterium texcoconense</name>
    <dbReference type="NCBI Taxonomy" id="1095778"/>
    <lineage>
        <taxon>Archaea</taxon>
        <taxon>Methanobacteriati</taxon>
        <taxon>Methanobacteriota</taxon>
        <taxon>Stenosarchaea group</taxon>
        <taxon>Halobacteria</taxon>
        <taxon>Halobacteriales</taxon>
        <taxon>Natrialbaceae</taxon>
        <taxon>Natronobacterium</taxon>
    </lineage>
</organism>
<dbReference type="OrthoDB" id="62189at2157"/>
<dbReference type="InterPro" id="IPR002774">
    <property type="entry name" value="Flagellin_arc-type"/>
</dbReference>
<dbReference type="EMBL" id="FNLC01000005">
    <property type="protein sequence ID" value="SDR38416.1"/>
    <property type="molecule type" value="Genomic_DNA"/>
</dbReference>
<dbReference type="GO" id="GO:0097588">
    <property type="term" value="P:archaeal or bacterial-type flagellum-dependent cell motility"/>
    <property type="evidence" value="ECO:0007669"/>
    <property type="project" value="InterPro"/>
</dbReference>
<dbReference type="GO" id="GO:0005198">
    <property type="term" value="F:structural molecule activity"/>
    <property type="evidence" value="ECO:0007669"/>
    <property type="project" value="InterPro"/>
</dbReference>
<dbReference type="STRING" id="1095778.SAMN04489842_3594"/>
<sequence length="158" mass="16893">MGFSTSAAAAIMLIAFLVAAGVIFPAIFTVSADTGDAFAAQAEQNRDQANTDIDVLPYETDGGDLTVTVENEGTTSLTVTDTDLLVNGQFVQPDETAVVDENEDEDDDVYTETDIWVPGTTLELTIYEETLSENGIDDPERVKIVTETGIADATMEET</sequence>
<evidence type="ECO:0000313" key="2">
    <source>
        <dbReference type="Proteomes" id="UP000198848"/>
    </source>
</evidence>
<evidence type="ECO:0000313" key="1">
    <source>
        <dbReference type="EMBL" id="SDR38416.1"/>
    </source>
</evidence>
<keyword evidence="2" id="KW-1185">Reference proteome</keyword>
<proteinExistence type="predicted"/>
<gene>
    <name evidence="1" type="ORF">SAMN04489842_3594</name>
</gene>
<dbReference type="AlphaFoldDB" id="A0A1H1IM44"/>
<reference evidence="2" key="1">
    <citation type="submission" date="2016-10" db="EMBL/GenBank/DDBJ databases">
        <authorList>
            <person name="Varghese N."/>
            <person name="Submissions S."/>
        </authorList>
    </citation>
    <scope>NUCLEOTIDE SEQUENCE [LARGE SCALE GENOMIC DNA]</scope>
    <source>
        <strain evidence="2">DSM 24767</strain>
    </source>
</reference>
<name>A0A1H1IM44_NATTX</name>
<dbReference type="Pfam" id="PF01917">
    <property type="entry name" value="Flagellin_arch-type"/>
    <property type="match status" value="1"/>
</dbReference>
<keyword evidence="1" id="KW-0282">Flagellum</keyword>